<dbReference type="Gene3D" id="1.10.10.10">
    <property type="entry name" value="Winged helix-like DNA-binding domain superfamily/Winged helix DNA-binding domain"/>
    <property type="match status" value="1"/>
</dbReference>
<sequence>MTLAFDQPRPLSGAPGNGIQDLLAQASFEVLVMSTRSVAGPDPIGLVRPGDLDNLRRGVRYRVLAPDTARTAPRLSTRLAELTLAGAATRTVPRVPLDALVIDGTVVVLPAGRTGAAAFHLPGVVTSAVELFERLWPTAVPLSANCLPGDAESDQRERELLKLLAAGHTDAAAAAQLGISVRTVRRTVADLMNRLGARSRFQAGAKAADRGWLAERAS</sequence>
<dbReference type="InterPro" id="IPR016032">
    <property type="entry name" value="Sig_transdc_resp-reg_C-effctor"/>
</dbReference>
<proteinExistence type="predicted"/>
<reference evidence="2 3" key="1">
    <citation type="submission" date="2016-10" db="EMBL/GenBank/DDBJ databases">
        <authorList>
            <person name="de Groot N.N."/>
        </authorList>
    </citation>
    <scope>NUCLEOTIDE SEQUENCE [LARGE SCALE GENOMIC DNA]</scope>
    <source>
        <strain evidence="2 3">DSM 44993</strain>
    </source>
</reference>
<organism evidence="2 3">
    <name type="scientific">Amycolatopsis saalfeldensis</name>
    <dbReference type="NCBI Taxonomy" id="394193"/>
    <lineage>
        <taxon>Bacteria</taxon>
        <taxon>Bacillati</taxon>
        <taxon>Actinomycetota</taxon>
        <taxon>Actinomycetes</taxon>
        <taxon>Pseudonocardiales</taxon>
        <taxon>Pseudonocardiaceae</taxon>
        <taxon>Amycolatopsis</taxon>
    </lineage>
</organism>
<dbReference type="PANTHER" id="PTHR34293:SF1">
    <property type="entry name" value="HTH-TYPE TRANSCRIPTIONAL REGULATOR TRMBL2"/>
    <property type="match status" value="1"/>
</dbReference>
<dbReference type="PRINTS" id="PR00038">
    <property type="entry name" value="HTHLUXR"/>
</dbReference>
<dbReference type="InterPro" id="IPR000792">
    <property type="entry name" value="Tscrpt_reg_LuxR_C"/>
</dbReference>
<dbReference type="OrthoDB" id="4266042at2"/>
<protein>
    <submittedName>
        <fullName evidence="2">Regulatory protein, luxR family</fullName>
    </submittedName>
</protein>
<dbReference type="Proteomes" id="UP000198582">
    <property type="component" value="Unassembled WGS sequence"/>
</dbReference>
<evidence type="ECO:0000313" key="3">
    <source>
        <dbReference type="Proteomes" id="UP000198582"/>
    </source>
</evidence>
<name>A0A1H8YCF2_9PSEU</name>
<dbReference type="Pfam" id="PF00196">
    <property type="entry name" value="GerE"/>
    <property type="match status" value="1"/>
</dbReference>
<dbReference type="GO" id="GO:0006355">
    <property type="term" value="P:regulation of DNA-templated transcription"/>
    <property type="evidence" value="ECO:0007669"/>
    <property type="project" value="InterPro"/>
</dbReference>
<dbReference type="EMBL" id="FOEF01000013">
    <property type="protein sequence ID" value="SEP49762.1"/>
    <property type="molecule type" value="Genomic_DNA"/>
</dbReference>
<dbReference type="STRING" id="394193.SAMN04489732_113192"/>
<dbReference type="SUPFAM" id="SSF46894">
    <property type="entry name" value="C-terminal effector domain of the bipartite response regulators"/>
    <property type="match status" value="1"/>
</dbReference>
<dbReference type="InterPro" id="IPR051797">
    <property type="entry name" value="TrmB-like"/>
</dbReference>
<dbReference type="SMART" id="SM00421">
    <property type="entry name" value="HTH_LUXR"/>
    <property type="match status" value="1"/>
</dbReference>
<dbReference type="PROSITE" id="PS50043">
    <property type="entry name" value="HTH_LUXR_2"/>
    <property type="match status" value="1"/>
</dbReference>
<dbReference type="InterPro" id="IPR036388">
    <property type="entry name" value="WH-like_DNA-bd_sf"/>
</dbReference>
<keyword evidence="3" id="KW-1185">Reference proteome</keyword>
<evidence type="ECO:0000259" key="1">
    <source>
        <dbReference type="PROSITE" id="PS50043"/>
    </source>
</evidence>
<feature type="domain" description="HTH luxR-type" evidence="1">
    <location>
        <begin position="150"/>
        <end position="211"/>
    </location>
</feature>
<dbReference type="GO" id="GO:0003677">
    <property type="term" value="F:DNA binding"/>
    <property type="evidence" value="ECO:0007669"/>
    <property type="project" value="InterPro"/>
</dbReference>
<dbReference type="RefSeq" id="WP_091621684.1">
    <property type="nucleotide sequence ID" value="NZ_FOEF01000013.1"/>
</dbReference>
<evidence type="ECO:0000313" key="2">
    <source>
        <dbReference type="EMBL" id="SEP49762.1"/>
    </source>
</evidence>
<dbReference type="AlphaFoldDB" id="A0A1H8YCF2"/>
<gene>
    <name evidence="2" type="ORF">SAMN04489732_113192</name>
</gene>
<dbReference type="PANTHER" id="PTHR34293">
    <property type="entry name" value="HTH-TYPE TRANSCRIPTIONAL REGULATOR TRMBL2"/>
    <property type="match status" value="1"/>
</dbReference>
<accession>A0A1H8YCF2</accession>